<keyword evidence="2 3" id="KW-0501">Molybdenum cofactor biosynthesis</keyword>
<dbReference type="Gene3D" id="3.40.140.10">
    <property type="entry name" value="Cytidine Deaminase, domain 2"/>
    <property type="match status" value="1"/>
</dbReference>
<dbReference type="SUPFAM" id="SSF53927">
    <property type="entry name" value="Cytidine deaminase-like"/>
    <property type="match status" value="1"/>
</dbReference>
<protein>
    <recommendedName>
        <fullName evidence="3">Sulfur carrier protein FdhD</fullName>
    </recommendedName>
</protein>
<evidence type="ECO:0000313" key="5">
    <source>
        <dbReference type="Proteomes" id="UP000199009"/>
    </source>
</evidence>
<dbReference type="NCBIfam" id="TIGR00129">
    <property type="entry name" value="fdhD_narQ"/>
    <property type="match status" value="1"/>
</dbReference>
<sequence length="311" mass="32026">MGRITVRTSITRIVLNDDDAVARRRADVLAVEEPLEIRVAGKPLSVTMRTPGHDVELAAGFLVSEGIIAAGEEFRSAIHCGGPGAGSSDAGALLSIGPAPVGVLANGENTYNVLDVALAAGIELPSTDIARNFYTTSSCGVCGTASIDAIEKNSRYDVRADPATVDAGLVQRLPDLLRDGQAVFEKTGGLHAAALFDAATGELMVLREDVGRHNAVDKVVGWALLNDRLPMAGTVLQVSGRASFELVQKAVMAGIPILSAVSAPSSLAVELATSAGLTLIGFVRGSSMNVYSSPARVLAGRARVLAGEEGG</sequence>
<dbReference type="GO" id="GO:0006777">
    <property type="term" value="P:Mo-molybdopterin cofactor biosynthetic process"/>
    <property type="evidence" value="ECO:0007669"/>
    <property type="project" value="UniProtKB-UniRule"/>
</dbReference>
<comment type="subcellular location">
    <subcellularLocation>
        <location evidence="3">Cytoplasm</location>
    </subcellularLocation>
</comment>
<dbReference type="GO" id="GO:0097163">
    <property type="term" value="F:sulfur carrier activity"/>
    <property type="evidence" value="ECO:0007669"/>
    <property type="project" value="UniProtKB-UniRule"/>
</dbReference>
<dbReference type="GO" id="GO:0005737">
    <property type="term" value="C:cytoplasm"/>
    <property type="evidence" value="ECO:0007669"/>
    <property type="project" value="UniProtKB-SubCell"/>
</dbReference>
<name>A0A1G7WK36_9MICO</name>
<dbReference type="EMBL" id="LT629692">
    <property type="protein sequence ID" value="SDG72345.1"/>
    <property type="molecule type" value="Genomic_DNA"/>
</dbReference>
<organism evidence="4 5">
    <name type="scientific">Microbacterium pygmaeum</name>
    <dbReference type="NCBI Taxonomy" id="370764"/>
    <lineage>
        <taxon>Bacteria</taxon>
        <taxon>Bacillati</taxon>
        <taxon>Actinomycetota</taxon>
        <taxon>Actinomycetes</taxon>
        <taxon>Micrococcales</taxon>
        <taxon>Microbacteriaceae</taxon>
        <taxon>Microbacterium</taxon>
    </lineage>
</organism>
<dbReference type="PANTHER" id="PTHR30592:SF1">
    <property type="entry name" value="SULFUR CARRIER PROTEIN FDHD"/>
    <property type="match status" value="1"/>
</dbReference>
<evidence type="ECO:0000313" key="4">
    <source>
        <dbReference type="EMBL" id="SDG72345.1"/>
    </source>
</evidence>
<dbReference type="STRING" id="370764.SAMN04489810_1108"/>
<keyword evidence="5" id="KW-1185">Reference proteome</keyword>
<gene>
    <name evidence="3" type="primary">fdhD</name>
    <name evidence="4" type="ORF">SAMN04489810_1108</name>
</gene>
<keyword evidence="1 3" id="KW-0963">Cytoplasm</keyword>
<comment type="caution">
    <text evidence="3">Lacks conserved residue(s) required for the propagation of feature annotation.</text>
</comment>
<dbReference type="HAMAP" id="MF_00187">
    <property type="entry name" value="FdhD"/>
    <property type="match status" value="1"/>
</dbReference>
<comment type="function">
    <text evidence="3">Required for formate dehydrogenase (FDH) activity. Acts as a sulfur carrier protein that transfers sulfur from IscS to the molybdenum cofactor prior to its insertion into FDH.</text>
</comment>
<feature type="active site" description="Cysteine persulfide intermediate" evidence="3">
    <location>
        <position position="139"/>
    </location>
</feature>
<dbReference type="RefSeq" id="WP_091487427.1">
    <property type="nucleotide sequence ID" value="NZ_LT629692.1"/>
</dbReference>
<dbReference type="OrthoDB" id="3197277at2"/>
<dbReference type="InterPro" id="IPR003786">
    <property type="entry name" value="FdhD"/>
</dbReference>
<comment type="similarity">
    <text evidence="3">Belongs to the FdhD family.</text>
</comment>
<dbReference type="AlphaFoldDB" id="A0A1G7WK36"/>
<dbReference type="PIRSF" id="PIRSF015626">
    <property type="entry name" value="FdhD"/>
    <property type="match status" value="1"/>
</dbReference>
<dbReference type="Pfam" id="PF02634">
    <property type="entry name" value="FdhD-NarQ"/>
    <property type="match status" value="1"/>
</dbReference>
<dbReference type="PANTHER" id="PTHR30592">
    <property type="entry name" value="FORMATE DEHYDROGENASE"/>
    <property type="match status" value="1"/>
</dbReference>
<reference evidence="4 5" key="1">
    <citation type="submission" date="2016-10" db="EMBL/GenBank/DDBJ databases">
        <authorList>
            <person name="de Groot N.N."/>
        </authorList>
    </citation>
    <scope>NUCLEOTIDE SEQUENCE [LARGE SCALE GENOMIC DNA]</scope>
    <source>
        <strain evidence="4 5">DSM 23142</strain>
    </source>
</reference>
<dbReference type="Proteomes" id="UP000199009">
    <property type="component" value="Chromosome I"/>
</dbReference>
<evidence type="ECO:0000256" key="2">
    <source>
        <dbReference type="ARBA" id="ARBA00023150"/>
    </source>
</evidence>
<evidence type="ECO:0000256" key="3">
    <source>
        <dbReference type="HAMAP-Rule" id="MF_00187"/>
    </source>
</evidence>
<accession>A0A1G7WK36</accession>
<evidence type="ECO:0000256" key="1">
    <source>
        <dbReference type="ARBA" id="ARBA00022490"/>
    </source>
</evidence>
<proteinExistence type="inferred from homology"/>
<dbReference type="GO" id="GO:0016783">
    <property type="term" value="F:sulfurtransferase activity"/>
    <property type="evidence" value="ECO:0007669"/>
    <property type="project" value="InterPro"/>
</dbReference>
<dbReference type="NCBIfam" id="NF001943">
    <property type="entry name" value="PRK00724.1-2"/>
    <property type="match status" value="1"/>
</dbReference>
<dbReference type="Gene3D" id="3.10.20.10">
    <property type="match status" value="1"/>
</dbReference>
<dbReference type="InterPro" id="IPR016193">
    <property type="entry name" value="Cytidine_deaminase-like"/>
</dbReference>